<keyword evidence="1" id="KW-0472">Membrane</keyword>
<keyword evidence="1" id="KW-0812">Transmembrane</keyword>
<organism evidence="2">
    <name type="scientific">Gordonia rubripertincta</name>
    <name type="common">Rhodococcus corallinus</name>
    <dbReference type="NCBI Taxonomy" id="36822"/>
    <lineage>
        <taxon>Bacteria</taxon>
        <taxon>Bacillati</taxon>
        <taxon>Actinomycetota</taxon>
        <taxon>Actinomycetes</taxon>
        <taxon>Mycobacteriales</taxon>
        <taxon>Gordoniaceae</taxon>
        <taxon>Gordonia</taxon>
    </lineage>
</organism>
<gene>
    <name evidence="2" type="ORF">QBL07_19995</name>
</gene>
<evidence type="ECO:0000256" key="1">
    <source>
        <dbReference type="SAM" id="Phobius"/>
    </source>
</evidence>
<dbReference type="EMBL" id="JARUXG010000017">
    <property type="protein sequence ID" value="MDG6783105.1"/>
    <property type="molecule type" value="Genomic_DNA"/>
</dbReference>
<feature type="transmembrane region" description="Helical" evidence="1">
    <location>
        <begin position="21"/>
        <end position="42"/>
    </location>
</feature>
<comment type="caution">
    <text evidence="2">The sequence shown here is derived from an EMBL/GenBank/DDBJ whole genome shotgun (WGS) entry which is preliminary data.</text>
</comment>
<dbReference type="RefSeq" id="WP_005199747.1">
    <property type="nucleotide sequence ID" value="NZ_CP178557.1"/>
</dbReference>
<reference evidence="2" key="1">
    <citation type="submission" date="2023-04" db="EMBL/GenBank/DDBJ databases">
        <title>Characterization and analysis of the complete genome of Gordonia rubripertincta 112, the degrader of aromatic and aliphatic compounds.</title>
        <authorList>
            <person name="Frantsuzova E."/>
            <person name="Bogun A."/>
            <person name="Delegan Y."/>
        </authorList>
    </citation>
    <scope>NUCLEOTIDE SEQUENCE</scope>
    <source>
        <strain evidence="2">112</strain>
        <plasmid evidence="2">p1517_part_2</plasmid>
    </source>
</reference>
<keyword evidence="1" id="KW-1133">Transmembrane helix</keyword>
<evidence type="ECO:0008006" key="3">
    <source>
        <dbReference type="Google" id="ProtNLM"/>
    </source>
</evidence>
<sequence length="82" mass="8563">MLITQLAEQLPEAVTGPFEQLLGWVLWLICLAGVARLCWIGGQMGHAHHNPHSDPPDTPLGVVLGLIVGSSAVGIAAALVSF</sequence>
<accession>A0AAW6RG83</accession>
<name>A0AAW6RG83_GORRU</name>
<proteinExistence type="predicted"/>
<geneLocation type="plasmid" evidence="2">
    <name>p1517_part_2</name>
</geneLocation>
<dbReference type="AlphaFoldDB" id="A0AAW6RG83"/>
<keyword evidence="2" id="KW-0614">Plasmid</keyword>
<feature type="transmembrane region" description="Helical" evidence="1">
    <location>
        <begin position="62"/>
        <end position="80"/>
    </location>
</feature>
<protein>
    <recommendedName>
        <fullName evidence="3">DUF202 domain-containing protein</fullName>
    </recommendedName>
</protein>
<evidence type="ECO:0000313" key="2">
    <source>
        <dbReference type="EMBL" id="MDG6783105.1"/>
    </source>
</evidence>